<dbReference type="VEuPathDB" id="VectorBase:HLOH_052376"/>
<protein>
    <submittedName>
        <fullName evidence="1">Uncharacterized protein</fullName>
    </submittedName>
</protein>
<reference evidence="1 2" key="1">
    <citation type="journal article" date="2020" name="Cell">
        <title>Large-Scale Comparative Analyses of Tick Genomes Elucidate Their Genetic Diversity and Vector Capacities.</title>
        <authorList>
            <consortium name="Tick Genome and Microbiome Consortium (TIGMIC)"/>
            <person name="Jia N."/>
            <person name="Wang J."/>
            <person name="Shi W."/>
            <person name="Du L."/>
            <person name="Sun Y."/>
            <person name="Zhan W."/>
            <person name="Jiang J.F."/>
            <person name="Wang Q."/>
            <person name="Zhang B."/>
            <person name="Ji P."/>
            <person name="Bell-Sakyi L."/>
            <person name="Cui X.M."/>
            <person name="Yuan T.T."/>
            <person name="Jiang B.G."/>
            <person name="Yang W.F."/>
            <person name="Lam T.T."/>
            <person name="Chang Q.C."/>
            <person name="Ding S.J."/>
            <person name="Wang X.J."/>
            <person name="Zhu J.G."/>
            <person name="Ruan X.D."/>
            <person name="Zhao L."/>
            <person name="Wei J.T."/>
            <person name="Ye R.Z."/>
            <person name="Que T.C."/>
            <person name="Du C.H."/>
            <person name="Zhou Y.H."/>
            <person name="Cheng J.X."/>
            <person name="Dai P.F."/>
            <person name="Guo W.B."/>
            <person name="Han X.H."/>
            <person name="Huang E.J."/>
            <person name="Li L.F."/>
            <person name="Wei W."/>
            <person name="Gao Y.C."/>
            <person name="Liu J.Z."/>
            <person name="Shao H.Z."/>
            <person name="Wang X."/>
            <person name="Wang C.C."/>
            <person name="Yang T.C."/>
            <person name="Huo Q.B."/>
            <person name="Li W."/>
            <person name="Chen H.Y."/>
            <person name="Chen S.E."/>
            <person name="Zhou L.G."/>
            <person name="Ni X.B."/>
            <person name="Tian J.H."/>
            <person name="Sheng Y."/>
            <person name="Liu T."/>
            <person name="Pan Y.S."/>
            <person name="Xia L.Y."/>
            <person name="Li J."/>
            <person name="Zhao F."/>
            <person name="Cao W.C."/>
        </authorList>
    </citation>
    <scope>NUCLEOTIDE SEQUENCE [LARGE SCALE GENOMIC DNA]</scope>
    <source>
        <strain evidence="1">HaeL-2018</strain>
    </source>
</reference>
<evidence type="ECO:0000313" key="2">
    <source>
        <dbReference type="Proteomes" id="UP000821853"/>
    </source>
</evidence>
<dbReference type="AlphaFoldDB" id="A0A9J6GHT9"/>
<name>A0A9J6GHT9_HAELO</name>
<organism evidence="1 2">
    <name type="scientific">Haemaphysalis longicornis</name>
    <name type="common">Bush tick</name>
    <dbReference type="NCBI Taxonomy" id="44386"/>
    <lineage>
        <taxon>Eukaryota</taxon>
        <taxon>Metazoa</taxon>
        <taxon>Ecdysozoa</taxon>
        <taxon>Arthropoda</taxon>
        <taxon>Chelicerata</taxon>
        <taxon>Arachnida</taxon>
        <taxon>Acari</taxon>
        <taxon>Parasitiformes</taxon>
        <taxon>Ixodida</taxon>
        <taxon>Ixodoidea</taxon>
        <taxon>Ixodidae</taxon>
        <taxon>Haemaphysalinae</taxon>
        <taxon>Haemaphysalis</taxon>
    </lineage>
</organism>
<sequence>MFLIIGDHSYEAPSIYCRLVIQRSPGHPCANPHGGGGDDLVVMTSHSGSVLTGEAKSPAPAQGSAVYAAETEVRKITLAEGETISAQEYEDERGSLPTHRLKFGRALVQLKQDTKRLADASVQERGLIVPPVTNLAYPRMASKSFVLKTA</sequence>
<gene>
    <name evidence="1" type="ORF">HPB48_020612</name>
</gene>
<evidence type="ECO:0000313" key="1">
    <source>
        <dbReference type="EMBL" id="KAH9374811.1"/>
    </source>
</evidence>
<keyword evidence="2" id="KW-1185">Reference proteome</keyword>
<dbReference type="Proteomes" id="UP000821853">
    <property type="component" value="Chromosome 5"/>
</dbReference>
<proteinExistence type="predicted"/>
<comment type="caution">
    <text evidence="1">The sequence shown here is derived from an EMBL/GenBank/DDBJ whole genome shotgun (WGS) entry which is preliminary data.</text>
</comment>
<dbReference type="EMBL" id="JABSTR010000007">
    <property type="protein sequence ID" value="KAH9374811.1"/>
    <property type="molecule type" value="Genomic_DNA"/>
</dbReference>
<accession>A0A9J6GHT9</accession>